<proteinExistence type="predicted"/>
<dbReference type="Pfam" id="PF08843">
    <property type="entry name" value="AbiEii"/>
    <property type="match status" value="1"/>
</dbReference>
<name>A0ABV3SCB3_9GAMM</name>
<evidence type="ECO:0000313" key="1">
    <source>
        <dbReference type="EMBL" id="MEX0387382.1"/>
    </source>
</evidence>
<dbReference type="GO" id="GO:0016740">
    <property type="term" value="F:transferase activity"/>
    <property type="evidence" value="ECO:0007669"/>
    <property type="project" value="UniProtKB-KW"/>
</dbReference>
<organism evidence="1 2">
    <name type="scientific">Spiribacter onubensis</name>
    <dbReference type="NCBI Taxonomy" id="3122420"/>
    <lineage>
        <taxon>Bacteria</taxon>
        <taxon>Pseudomonadati</taxon>
        <taxon>Pseudomonadota</taxon>
        <taxon>Gammaproteobacteria</taxon>
        <taxon>Chromatiales</taxon>
        <taxon>Ectothiorhodospiraceae</taxon>
        <taxon>Spiribacter</taxon>
    </lineage>
</organism>
<dbReference type="Proteomes" id="UP001556653">
    <property type="component" value="Unassembled WGS sequence"/>
</dbReference>
<protein>
    <submittedName>
        <fullName evidence="1">Nucleotidyl transferase AbiEii/AbiGii toxin family protein</fullName>
    </submittedName>
</protein>
<reference evidence="1 2" key="1">
    <citation type="submission" date="2024-02" db="EMBL/GenBank/DDBJ databases">
        <title>New especies of Spiribacter isolated from saline water.</title>
        <authorList>
            <person name="Leon M.J."/>
            <person name="De La Haba R."/>
            <person name="Sanchez-Porro C."/>
            <person name="Ventosa A."/>
        </authorList>
    </citation>
    <scope>NUCLEOTIDE SEQUENCE [LARGE SCALE GENOMIC DNA]</scope>
    <source>
        <strain evidence="2">ag22IC4-227</strain>
    </source>
</reference>
<keyword evidence="2" id="KW-1185">Reference proteome</keyword>
<dbReference type="EMBL" id="JBAKFJ010000002">
    <property type="protein sequence ID" value="MEX0387382.1"/>
    <property type="molecule type" value="Genomic_DNA"/>
</dbReference>
<gene>
    <name evidence="1" type="ORF">V6X64_10330</name>
</gene>
<dbReference type="Gene3D" id="3.10.450.620">
    <property type="entry name" value="JHP933, nucleotidyltransferase-like core domain"/>
    <property type="match status" value="1"/>
</dbReference>
<sequence>MKLDALVDAAISEAPDLAPLRPVVEKELLHYEILRALDQAGLLDQLTFQGGTSLRLCHGAPRFSEDLDFAGGAAFAAGDVGGMARAIESLIERDFGLDVRVKAPTGKQESERTADVAVSRWQVIVTTAPARPDLPRQRIRLEIANVPAYSSELRPLRRNYAALPDGYEDILVPVETLSEVLCDKLIAVVASTFIRHRDLWDLPWLQQQGAMIDPEWLRAKVADYGLTDYRDALERRLAVLPDDINANAFRAQMARFLPPGVIERTIARRGFLDYLVSANQALLEQARAAVLG</sequence>
<evidence type="ECO:0000313" key="2">
    <source>
        <dbReference type="Proteomes" id="UP001556653"/>
    </source>
</evidence>
<accession>A0ABV3SCB3</accession>
<comment type="caution">
    <text evidence="1">The sequence shown here is derived from an EMBL/GenBank/DDBJ whole genome shotgun (WGS) entry which is preliminary data.</text>
</comment>
<dbReference type="RefSeq" id="WP_367968065.1">
    <property type="nucleotide sequence ID" value="NZ_JBAKFJ010000002.1"/>
</dbReference>
<dbReference type="InterPro" id="IPR014942">
    <property type="entry name" value="AbiEii"/>
</dbReference>
<keyword evidence="1" id="KW-0808">Transferase</keyword>